<organism evidence="1 2">
    <name type="scientific">Entomophthora muscae</name>
    <dbReference type="NCBI Taxonomy" id="34485"/>
    <lineage>
        <taxon>Eukaryota</taxon>
        <taxon>Fungi</taxon>
        <taxon>Fungi incertae sedis</taxon>
        <taxon>Zoopagomycota</taxon>
        <taxon>Entomophthoromycotina</taxon>
        <taxon>Entomophthoromycetes</taxon>
        <taxon>Entomophthorales</taxon>
        <taxon>Entomophthoraceae</taxon>
        <taxon>Entomophthora</taxon>
    </lineage>
</organism>
<protein>
    <submittedName>
        <fullName evidence="1">Uncharacterized protein</fullName>
    </submittedName>
</protein>
<sequence>MEPPVTQNPMPASLPGLPTDHLSKLFGIVYIILTGVINTIIPAAGPWSWVRKSFSDLFKLAPLLWWSLSAKNLAHIIPENDKPAAQAWIPESCVQEQPLHNLEDLAHTENECFVLAFTAKTFSFFFGVPSQYVGDINPVGLFALLVLSCLKTIDRTTEKCGPHFTEFAWLAAQKI</sequence>
<evidence type="ECO:0000313" key="1">
    <source>
        <dbReference type="EMBL" id="KAJ9070049.1"/>
    </source>
</evidence>
<evidence type="ECO:0000313" key="2">
    <source>
        <dbReference type="Proteomes" id="UP001165960"/>
    </source>
</evidence>
<reference evidence="1" key="1">
    <citation type="submission" date="2022-04" db="EMBL/GenBank/DDBJ databases">
        <title>Genome of the entomopathogenic fungus Entomophthora muscae.</title>
        <authorList>
            <person name="Elya C."/>
            <person name="Lovett B.R."/>
            <person name="Lee E."/>
            <person name="Macias A.M."/>
            <person name="Hajek A.E."/>
            <person name="De Bivort B.L."/>
            <person name="Kasson M.T."/>
            <person name="De Fine Licht H.H."/>
            <person name="Stajich J.E."/>
        </authorList>
    </citation>
    <scope>NUCLEOTIDE SEQUENCE</scope>
    <source>
        <strain evidence="1">Berkeley</strain>
    </source>
</reference>
<accession>A0ACC2T670</accession>
<dbReference type="EMBL" id="QTSX02003595">
    <property type="protein sequence ID" value="KAJ9070049.1"/>
    <property type="molecule type" value="Genomic_DNA"/>
</dbReference>
<proteinExistence type="predicted"/>
<name>A0ACC2T670_9FUNG</name>
<gene>
    <name evidence="1" type="ORF">DSO57_1012509</name>
</gene>
<dbReference type="Proteomes" id="UP001165960">
    <property type="component" value="Unassembled WGS sequence"/>
</dbReference>
<comment type="caution">
    <text evidence="1">The sequence shown here is derived from an EMBL/GenBank/DDBJ whole genome shotgun (WGS) entry which is preliminary data.</text>
</comment>
<keyword evidence="2" id="KW-1185">Reference proteome</keyword>